<dbReference type="PANTHER" id="PTHR21310">
    <property type="entry name" value="AMINOGLYCOSIDE PHOSPHOTRANSFERASE-RELATED-RELATED"/>
    <property type="match status" value="1"/>
</dbReference>
<dbReference type="SUPFAM" id="SSF56112">
    <property type="entry name" value="Protein kinase-like (PK-like)"/>
    <property type="match status" value="1"/>
</dbReference>
<evidence type="ECO:0000313" key="2">
    <source>
        <dbReference type="EMBL" id="GGO01238.1"/>
    </source>
</evidence>
<dbReference type="InterPro" id="IPR051678">
    <property type="entry name" value="AGP_Transferase"/>
</dbReference>
<organism evidence="2 3">
    <name type="scientific">Saccharibacillus kuerlensis</name>
    <dbReference type="NCBI Taxonomy" id="459527"/>
    <lineage>
        <taxon>Bacteria</taxon>
        <taxon>Bacillati</taxon>
        <taxon>Bacillota</taxon>
        <taxon>Bacilli</taxon>
        <taxon>Bacillales</taxon>
        <taxon>Paenibacillaceae</taxon>
        <taxon>Saccharibacillus</taxon>
    </lineage>
</organism>
<dbReference type="InterPro" id="IPR002575">
    <property type="entry name" value="Aminoglycoside_PTrfase"/>
</dbReference>
<protein>
    <recommendedName>
        <fullName evidence="1">Aminoglycoside phosphotransferase domain-containing protein</fullName>
    </recommendedName>
</protein>
<evidence type="ECO:0000313" key="3">
    <source>
        <dbReference type="Proteomes" id="UP000606653"/>
    </source>
</evidence>
<proteinExistence type="predicted"/>
<evidence type="ECO:0000259" key="1">
    <source>
        <dbReference type="Pfam" id="PF01636"/>
    </source>
</evidence>
<dbReference type="Gene3D" id="3.90.1200.10">
    <property type="match status" value="1"/>
</dbReference>
<feature type="domain" description="Aminoglycoside phosphotransferase" evidence="1">
    <location>
        <begin position="26"/>
        <end position="233"/>
    </location>
</feature>
<dbReference type="InterPro" id="IPR011009">
    <property type="entry name" value="Kinase-like_dom_sf"/>
</dbReference>
<gene>
    <name evidence="2" type="ORF">GCM10010969_23330</name>
</gene>
<dbReference type="Gene3D" id="3.30.200.150">
    <property type="match status" value="1"/>
</dbReference>
<dbReference type="Proteomes" id="UP000606653">
    <property type="component" value="Unassembled WGS sequence"/>
</dbReference>
<name>A0ABQ2L3I5_9BACL</name>
<reference evidence="3" key="1">
    <citation type="journal article" date="2019" name="Int. J. Syst. Evol. Microbiol.">
        <title>The Global Catalogue of Microorganisms (GCM) 10K type strain sequencing project: providing services to taxonomists for standard genome sequencing and annotation.</title>
        <authorList>
            <consortium name="The Broad Institute Genomics Platform"/>
            <consortium name="The Broad Institute Genome Sequencing Center for Infectious Disease"/>
            <person name="Wu L."/>
            <person name="Ma J."/>
        </authorList>
    </citation>
    <scope>NUCLEOTIDE SEQUENCE [LARGE SCALE GENOMIC DNA]</scope>
    <source>
        <strain evidence="3">CGMCC 1.6964</strain>
    </source>
</reference>
<dbReference type="EMBL" id="BMLN01000006">
    <property type="protein sequence ID" value="GGO01238.1"/>
    <property type="molecule type" value="Genomic_DNA"/>
</dbReference>
<dbReference type="Pfam" id="PF01636">
    <property type="entry name" value="APH"/>
    <property type="match status" value="1"/>
</dbReference>
<keyword evidence="3" id="KW-1185">Reference proteome</keyword>
<sequence>MQPITEDQIRHLAAKTLGSEPEELQQMTFGHRNTVYRAVSPERSIILRTNTDRTVMRHTADNMADLRELGVPVPRILAYDVEAANRPFAYMILEEIPGRDLRDELEDMTEQQMTAVAESIVSFQRMVRRLPRVEGCGWTPIGEKAPFTSWQELIRSERSKNFRESSEIVGSAMLKQLDRKLEQLHTYFAEIDPVCFLDDLTIKNVIVEHGELRGVIDFDVVCYGDPLYFIALTQTAILCDVGEHRLFYAKELCRAMGLDDEQRRIVDIYSALLAGSFLAYSRQNGDAEAEQRLLKNMEKWLTEQS</sequence>
<accession>A0ABQ2L3I5</accession>
<dbReference type="RefSeq" id="WP_018976146.1">
    <property type="nucleotide sequence ID" value="NZ_BMLN01000006.1"/>
</dbReference>
<comment type="caution">
    <text evidence="2">The sequence shown here is derived from an EMBL/GenBank/DDBJ whole genome shotgun (WGS) entry which is preliminary data.</text>
</comment>